<keyword evidence="1" id="KW-1133">Transmembrane helix</keyword>
<feature type="transmembrane region" description="Helical" evidence="1">
    <location>
        <begin position="36"/>
        <end position="53"/>
    </location>
</feature>
<dbReference type="RefSeq" id="WP_185830723.1">
    <property type="nucleotide sequence ID" value="NZ_BORJ01000002.1"/>
</dbReference>
<proteinExistence type="predicted"/>
<reference evidence="2 3" key="1">
    <citation type="submission" date="2021-03" db="EMBL/GenBank/DDBJ databases">
        <title>Antimicrobial resistance genes in bacteria isolated from Japanese honey, and their potential for conferring macrolide and lincosamide resistance in the American foulbrood pathogen Paenibacillus larvae.</title>
        <authorList>
            <person name="Okamoto M."/>
            <person name="Kumagai M."/>
            <person name="Kanamori H."/>
            <person name="Takamatsu D."/>
        </authorList>
    </citation>
    <scope>NUCLEOTIDE SEQUENCE [LARGE SCALE GENOMIC DNA]</scope>
    <source>
        <strain evidence="2 3">J6TS1</strain>
    </source>
</reference>
<protein>
    <submittedName>
        <fullName evidence="2">Uncharacterized protein</fullName>
    </submittedName>
</protein>
<keyword evidence="3" id="KW-1185">Reference proteome</keyword>
<comment type="caution">
    <text evidence="2">The sequence shown here is derived from an EMBL/GenBank/DDBJ whole genome shotgun (WGS) entry which is preliminary data.</text>
</comment>
<gene>
    <name evidence="2" type="ORF">J6TS1_09950</name>
</gene>
<evidence type="ECO:0000313" key="2">
    <source>
        <dbReference type="EMBL" id="GIN95125.1"/>
    </source>
</evidence>
<dbReference type="Proteomes" id="UP000680670">
    <property type="component" value="Unassembled WGS sequence"/>
</dbReference>
<evidence type="ECO:0000313" key="3">
    <source>
        <dbReference type="Proteomes" id="UP000680670"/>
    </source>
</evidence>
<sequence>MNTSEFDKEFLEEVEKRIEIISNADTPDKRLSSIDYILIGIISIMAIFLLLFGRIL</sequence>
<keyword evidence="1" id="KW-0812">Transmembrane</keyword>
<dbReference type="EMBL" id="BORJ01000002">
    <property type="protein sequence ID" value="GIN95125.1"/>
    <property type="molecule type" value="Genomic_DNA"/>
</dbReference>
<organism evidence="2 3">
    <name type="scientific">Siminovitchia terrae</name>
    <name type="common">Bacillus terrae</name>
    <dbReference type="NCBI Taxonomy" id="1914933"/>
    <lineage>
        <taxon>Bacteria</taxon>
        <taxon>Bacillati</taxon>
        <taxon>Bacillota</taxon>
        <taxon>Bacilli</taxon>
        <taxon>Bacillales</taxon>
        <taxon>Bacillaceae</taxon>
        <taxon>Siminovitchia</taxon>
    </lineage>
</organism>
<keyword evidence="1" id="KW-0472">Membrane</keyword>
<name>A0ABQ4KSV3_SIMTE</name>
<accession>A0ABQ4KSV3</accession>
<evidence type="ECO:0000256" key="1">
    <source>
        <dbReference type="SAM" id="Phobius"/>
    </source>
</evidence>